<gene>
    <name evidence="5" type="ORF">BES08_02530</name>
</gene>
<sequence length="78" mass="8514">MWGDTAFEAPFRTLGKIDQGPYFAVKMEAGGLGTAGGRKTNAEAQVIDWSGNPIPGFTLRATRWRRCWATSTAERAAH</sequence>
<evidence type="ECO:0000256" key="3">
    <source>
        <dbReference type="ARBA" id="ARBA00023002"/>
    </source>
</evidence>
<organism evidence="5 6">
    <name type="scientific">Novosphingobium resinovorum</name>
    <dbReference type="NCBI Taxonomy" id="158500"/>
    <lineage>
        <taxon>Bacteria</taxon>
        <taxon>Pseudomonadati</taxon>
        <taxon>Pseudomonadota</taxon>
        <taxon>Alphaproteobacteria</taxon>
        <taxon>Sphingomonadales</taxon>
        <taxon>Sphingomonadaceae</taxon>
        <taxon>Novosphingobium</taxon>
    </lineage>
</organism>
<keyword evidence="2" id="KW-0285">Flavoprotein</keyword>
<evidence type="ECO:0000313" key="6">
    <source>
        <dbReference type="Proteomes" id="UP000094626"/>
    </source>
</evidence>
<keyword evidence="6" id="KW-1185">Reference proteome</keyword>
<dbReference type="Gene3D" id="3.90.700.10">
    <property type="entry name" value="Succinate dehydrogenase/fumarate reductase flavoprotein, catalytic domain"/>
    <property type="match status" value="1"/>
</dbReference>
<evidence type="ECO:0000256" key="1">
    <source>
        <dbReference type="ARBA" id="ARBA00001974"/>
    </source>
</evidence>
<dbReference type="Gene3D" id="3.50.50.60">
    <property type="entry name" value="FAD/NAD(P)-binding domain"/>
    <property type="match status" value="1"/>
</dbReference>
<name>A0A1D8A0W1_9SPHN</name>
<dbReference type="InterPro" id="IPR036188">
    <property type="entry name" value="FAD/NAD-bd_sf"/>
</dbReference>
<dbReference type="InterPro" id="IPR003953">
    <property type="entry name" value="FAD-dep_OxRdtase_2_FAD-bd"/>
</dbReference>
<dbReference type="InterPro" id="IPR027477">
    <property type="entry name" value="Succ_DH/fumarate_Rdtase_cat_sf"/>
</dbReference>
<comment type="cofactor">
    <cofactor evidence="1">
        <name>FAD</name>
        <dbReference type="ChEBI" id="CHEBI:57692"/>
    </cofactor>
</comment>
<dbReference type="KEGG" id="nre:BES08_02530"/>
<evidence type="ECO:0000313" key="5">
    <source>
        <dbReference type="EMBL" id="AOR75748.1"/>
    </source>
</evidence>
<evidence type="ECO:0000256" key="2">
    <source>
        <dbReference type="ARBA" id="ARBA00022630"/>
    </source>
</evidence>
<dbReference type="RefSeq" id="WP_008832665.1">
    <property type="nucleotide sequence ID" value="NZ_CP017075.1"/>
</dbReference>
<dbReference type="EMBL" id="CP017075">
    <property type="protein sequence ID" value="AOR75748.1"/>
    <property type="molecule type" value="Genomic_DNA"/>
</dbReference>
<dbReference type="Proteomes" id="UP000094626">
    <property type="component" value="Chromosome"/>
</dbReference>
<protein>
    <recommendedName>
        <fullName evidence="4">FAD-dependent oxidoreductase 2 FAD-binding domain-containing protein</fullName>
    </recommendedName>
</protein>
<evidence type="ECO:0000259" key="4">
    <source>
        <dbReference type="Pfam" id="PF00890"/>
    </source>
</evidence>
<feature type="domain" description="FAD-dependent oxidoreductase 2 FAD-binding" evidence="4">
    <location>
        <begin position="18"/>
        <end position="56"/>
    </location>
</feature>
<keyword evidence="3" id="KW-0560">Oxidoreductase</keyword>
<dbReference type="AlphaFoldDB" id="A0A1D8A0W1"/>
<dbReference type="GO" id="GO:0016491">
    <property type="term" value="F:oxidoreductase activity"/>
    <property type="evidence" value="ECO:0007669"/>
    <property type="project" value="UniProtKB-KW"/>
</dbReference>
<dbReference type="Pfam" id="PF00890">
    <property type="entry name" value="FAD_binding_2"/>
    <property type="match status" value="1"/>
</dbReference>
<reference evidence="6" key="1">
    <citation type="journal article" date="2017" name="J. Biotechnol.">
        <title>Complete genome sequence of Novosphingobium resinovorum SA1, a versatile xenobiotic-degrading bacterium capable of utilizing sulfanilic acid.</title>
        <authorList>
            <person name="Hegedus B."/>
            <person name="Kos P.B."/>
            <person name="Balint B."/>
            <person name="Maroti G."/>
            <person name="Gan H.M."/>
            <person name="Perei K."/>
            <person name="Rakhely G."/>
        </authorList>
    </citation>
    <scope>NUCLEOTIDE SEQUENCE [LARGE SCALE GENOMIC DNA]</scope>
    <source>
        <strain evidence="6">SA1</strain>
    </source>
</reference>
<accession>A0A1D8A0W1</accession>
<proteinExistence type="predicted"/>